<comment type="pathway">
    <text evidence="2 13">Energy metabolism; oxidative phosphorylation.</text>
</comment>
<comment type="function">
    <text evidence="13">Component of the cytochrome c oxidase, the last enzyme in the mitochondrial electron transport chain which drives oxidative phosphorylation. The respiratory chain contains 3 multisubunit complexes succinate dehydrogenase (complex II, CII), ubiquinol-cytochrome c oxidoreductase (cytochrome b-c1 complex, complex III, CIII) and cytochrome c oxidase (complex IV, CIV), that cooperate to transfer electrons derived from NADH and succinate to molecular oxygen, creating an electrochemical gradient over the inner membrane that drives transmembrane transport and the ATP synthase. Cytochrome c oxidase is the component of the respiratory chain that catalyzes the reduction of oxygen to water. Electrons originating from reduced cytochrome c in the intermembrane space (IMS) are transferred via the dinuclear copper A center (CU(A)) of subunit 2 and heme A of subunit 1 to the active site in subunit 1, a binuclear center (BNC) formed by heme A3 and copper B (CU(B)). The BNC reduces molecular oxygen to 2 water molecules using 4 electrons from cytochrome c in the IMS and 4 protons from the mitochondrial matrix.</text>
</comment>
<evidence type="ECO:0000256" key="4">
    <source>
        <dbReference type="ARBA" id="ARBA00021968"/>
    </source>
</evidence>
<comment type="caution">
    <text evidence="14">The sequence shown here is derived from an EMBL/GenBank/DDBJ whole genome shotgun (WGS) entry which is preliminary data.</text>
</comment>
<keyword evidence="10 13" id="KW-0496">Mitochondrion</keyword>
<comment type="subcellular location">
    <subcellularLocation>
        <location evidence="1 13">Mitochondrion inner membrane</location>
        <topology evidence="1 13">Peripheral membrane protein</topology>
        <orientation evidence="1 13">Matrix side</orientation>
    </subcellularLocation>
</comment>
<keyword evidence="15" id="KW-1185">Reference proteome</keyword>
<dbReference type="GO" id="GO:0045277">
    <property type="term" value="C:respiratory chain complex IV"/>
    <property type="evidence" value="ECO:0007669"/>
    <property type="project" value="UniProtKB-UniRule"/>
</dbReference>
<dbReference type="PANTHER" id="PTHR14200:SF11">
    <property type="entry name" value="CYTOCHROME C OXIDASE SUBUNIT 5A, MITOCHONDRIAL"/>
    <property type="match status" value="1"/>
</dbReference>
<dbReference type="Proteomes" id="UP000242188">
    <property type="component" value="Unassembled WGS sequence"/>
</dbReference>
<dbReference type="GO" id="GO:0046872">
    <property type="term" value="F:metal ion binding"/>
    <property type="evidence" value="ECO:0007669"/>
    <property type="project" value="UniProtKB-UniRule"/>
</dbReference>
<evidence type="ECO:0000256" key="11">
    <source>
        <dbReference type="ARBA" id="ARBA00023136"/>
    </source>
</evidence>
<comment type="similarity">
    <text evidence="3 13">Belongs to the cytochrome c oxidase subunit 5A family.</text>
</comment>
<name>A0A210QHY8_MIZYE</name>
<keyword evidence="11 13" id="KW-0472">Membrane</keyword>
<protein>
    <recommendedName>
        <fullName evidence="4 13">Cytochrome c oxidase subunit 5A, mitochondrial</fullName>
    </recommendedName>
    <alternativeName>
        <fullName evidence="12 13">Cytochrome c oxidase polypeptide Va</fullName>
    </alternativeName>
</protein>
<evidence type="ECO:0000256" key="1">
    <source>
        <dbReference type="ARBA" id="ARBA00004443"/>
    </source>
</evidence>
<evidence type="ECO:0000313" key="15">
    <source>
        <dbReference type="Proteomes" id="UP000242188"/>
    </source>
</evidence>
<sequence>MLRQLSHRLTRAVLPALRQTVQPRRINPAASCYCTNVASETDRKIVAEKIATASGEVANMDPEDAVELGYVRQFKFATDIWDVEDVINIMHQEDRVPLPSTVIAGLEACRRVSDHSLAIRFMESVRYKCIADKSLWDYISQEIEPTLAELNISSLKEMGYTEPELATVNPDYVFAK</sequence>
<keyword evidence="8 13" id="KW-0809">Transit peptide</keyword>
<dbReference type="STRING" id="6573.A0A210QHY8"/>
<evidence type="ECO:0000256" key="12">
    <source>
        <dbReference type="ARBA" id="ARBA00031049"/>
    </source>
</evidence>
<evidence type="ECO:0000256" key="3">
    <source>
        <dbReference type="ARBA" id="ARBA00007972"/>
    </source>
</evidence>
<evidence type="ECO:0000256" key="2">
    <source>
        <dbReference type="ARBA" id="ARBA00004673"/>
    </source>
</evidence>
<dbReference type="PANTHER" id="PTHR14200">
    <property type="entry name" value="CYTOCHROME C OXIDASE POLYPEPTIDE"/>
    <property type="match status" value="1"/>
</dbReference>
<evidence type="ECO:0000256" key="10">
    <source>
        <dbReference type="ARBA" id="ARBA00023128"/>
    </source>
</evidence>
<keyword evidence="5 13" id="KW-0349">Heme</keyword>
<evidence type="ECO:0000256" key="5">
    <source>
        <dbReference type="ARBA" id="ARBA00022617"/>
    </source>
</evidence>
<dbReference type="OrthoDB" id="5778907at2759"/>
<organism evidence="14 15">
    <name type="scientific">Mizuhopecten yessoensis</name>
    <name type="common">Japanese scallop</name>
    <name type="synonym">Patinopecten yessoensis</name>
    <dbReference type="NCBI Taxonomy" id="6573"/>
    <lineage>
        <taxon>Eukaryota</taxon>
        <taxon>Metazoa</taxon>
        <taxon>Spiralia</taxon>
        <taxon>Lophotrochozoa</taxon>
        <taxon>Mollusca</taxon>
        <taxon>Bivalvia</taxon>
        <taxon>Autobranchia</taxon>
        <taxon>Pteriomorphia</taxon>
        <taxon>Pectinida</taxon>
        <taxon>Pectinoidea</taxon>
        <taxon>Pectinidae</taxon>
        <taxon>Mizuhopecten</taxon>
    </lineage>
</organism>
<evidence type="ECO:0000256" key="13">
    <source>
        <dbReference type="RuleBase" id="RU368103"/>
    </source>
</evidence>
<keyword evidence="9 13" id="KW-0408">Iron</keyword>
<evidence type="ECO:0000256" key="9">
    <source>
        <dbReference type="ARBA" id="ARBA00023004"/>
    </source>
</evidence>
<dbReference type="GO" id="GO:0006123">
    <property type="term" value="P:mitochondrial electron transport, cytochrome c to oxygen"/>
    <property type="evidence" value="ECO:0007669"/>
    <property type="project" value="UniProtKB-UniRule"/>
</dbReference>
<dbReference type="AlphaFoldDB" id="A0A210QHY8"/>
<dbReference type="GO" id="GO:0005743">
    <property type="term" value="C:mitochondrial inner membrane"/>
    <property type="evidence" value="ECO:0007669"/>
    <property type="project" value="UniProtKB-SubCell"/>
</dbReference>
<gene>
    <name evidence="14" type="ORF">KP79_PYT14753</name>
</gene>
<evidence type="ECO:0000256" key="6">
    <source>
        <dbReference type="ARBA" id="ARBA00022723"/>
    </source>
</evidence>
<keyword evidence="7 13" id="KW-0999">Mitochondrion inner membrane</keyword>
<dbReference type="EMBL" id="NEDP02003547">
    <property type="protein sequence ID" value="OWF48395.1"/>
    <property type="molecule type" value="Genomic_DNA"/>
</dbReference>
<evidence type="ECO:0000256" key="8">
    <source>
        <dbReference type="ARBA" id="ARBA00022946"/>
    </source>
</evidence>
<dbReference type="Gene3D" id="1.25.40.40">
    <property type="entry name" value="Cytochrome c oxidase, subunit Va/VI"/>
    <property type="match status" value="1"/>
</dbReference>
<keyword evidence="6 13" id="KW-0479">Metal-binding</keyword>
<dbReference type="InterPro" id="IPR003204">
    <property type="entry name" value="Cyt_c_oxidase_su5A/6"/>
</dbReference>
<dbReference type="SUPFAM" id="SSF48479">
    <property type="entry name" value="Cytochrome c oxidase subunit E"/>
    <property type="match status" value="1"/>
</dbReference>
<accession>A0A210QHY8</accession>
<dbReference type="InterPro" id="IPR036545">
    <property type="entry name" value="Cyt_c_oxidase_su5A/6_sf"/>
</dbReference>
<evidence type="ECO:0000256" key="7">
    <source>
        <dbReference type="ARBA" id="ARBA00022792"/>
    </source>
</evidence>
<evidence type="ECO:0000313" key="14">
    <source>
        <dbReference type="EMBL" id="OWF48395.1"/>
    </source>
</evidence>
<reference evidence="14 15" key="1">
    <citation type="journal article" date="2017" name="Nat. Ecol. Evol.">
        <title>Scallop genome provides insights into evolution of bilaterian karyotype and development.</title>
        <authorList>
            <person name="Wang S."/>
            <person name="Zhang J."/>
            <person name="Jiao W."/>
            <person name="Li J."/>
            <person name="Xun X."/>
            <person name="Sun Y."/>
            <person name="Guo X."/>
            <person name="Huan P."/>
            <person name="Dong B."/>
            <person name="Zhang L."/>
            <person name="Hu X."/>
            <person name="Sun X."/>
            <person name="Wang J."/>
            <person name="Zhao C."/>
            <person name="Wang Y."/>
            <person name="Wang D."/>
            <person name="Huang X."/>
            <person name="Wang R."/>
            <person name="Lv J."/>
            <person name="Li Y."/>
            <person name="Zhang Z."/>
            <person name="Liu B."/>
            <person name="Lu W."/>
            <person name="Hui Y."/>
            <person name="Liang J."/>
            <person name="Zhou Z."/>
            <person name="Hou R."/>
            <person name="Li X."/>
            <person name="Liu Y."/>
            <person name="Li H."/>
            <person name="Ning X."/>
            <person name="Lin Y."/>
            <person name="Zhao L."/>
            <person name="Xing Q."/>
            <person name="Dou J."/>
            <person name="Li Y."/>
            <person name="Mao J."/>
            <person name="Guo H."/>
            <person name="Dou H."/>
            <person name="Li T."/>
            <person name="Mu C."/>
            <person name="Jiang W."/>
            <person name="Fu Q."/>
            <person name="Fu X."/>
            <person name="Miao Y."/>
            <person name="Liu J."/>
            <person name="Yu Q."/>
            <person name="Li R."/>
            <person name="Liao H."/>
            <person name="Li X."/>
            <person name="Kong Y."/>
            <person name="Jiang Z."/>
            <person name="Chourrout D."/>
            <person name="Li R."/>
            <person name="Bao Z."/>
        </authorList>
    </citation>
    <scope>NUCLEOTIDE SEQUENCE [LARGE SCALE GENOMIC DNA]</scope>
    <source>
        <strain evidence="14 15">PY_sf001</strain>
    </source>
</reference>
<dbReference type="Pfam" id="PF02284">
    <property type="entry name" value="COX5A"/>
    <property type="match status" value="1"/>
</dbReference>
<proteinExistence type="inferred from homology"/>
<dbReference type="UniPathway" id="UPA00705"/>
<comment type="subunit">
    <text evidence="13">Component of the cytochrome c oxidase (complex IV, CIV), a multisubunit enzyme composed of a catalytic core of 3 subunits and several supernumerary subunits. The complex exists as a monomer or a dimer and forms supercomplexes (SCs) in the inner mitochondrial membrane with ubiquinol-cytochrome c oxidoreductase (cytochrome b-c1 complex, complex III, CIII).</text>
</comment>